<organism evidence="2 3">
    <name type="scientific">Aspergillus brasiliensis (strain CBS 101740 / IMI 381727 / IBT 21946)</name>
    <dbReference type="NCBI Taxonomy" id="767769"/>
    <lineage>
        <taxon>Eukaryota</taxon>
        <taxon>Fungi</taxon>
        <taxon>Dikarya</taxon>
        <taxon>Ascomycota</taxon>
        <taxon>Pezizomycotina</taxon>
        <taxon>Eurotiomycetes</taxon>
        <taxon>Eurotiomycetidae</taxon>
        <taxon>Eurotiales</taxon>
        <taxon>Aspergillaceae</taxon>
        <taxon>Aspergillus</taxon>
        <taxon>Aspergillus subgen. Circumdati</taxon>
    </lineage>
</organism>
<evidence type="ECO:0000256" key="1">
    <source>
        <dbReference type="SAM" id="MobiDB-lite"/>
    </source>
</evidence>
<dbReference type="OrthoDB" id="10453386at2759"/>
<feature type="region of interest" description="Disordered" evidence="1">
    <location>
        <begin position="1"/>
        <end position="33"/>
    </location>
</feature>
<name>A0A1L9UQ56_ASPBC</name>
<feature type="compositionally biased region" description="Pro residues" evidence="1">
    <location>
        <begin position="1"/>
        <end position="11"/>
    </location>
</feature>
<evidence type="ECO:0000313" key="3">
    <source>
        <dbReference type="Proteomes" id="UP000184499"/>
    </source>
</evidence>
<dbReference type="GeneID" id="93577105"/>
<reference evidence="3" key="1">
    <citation type="journal article" date="2017" name="Genome Biol.">
        <title>Comparative genomics reveals high biological diversity and specific adaptations in the industrially and medically important fungal genus Aspergillus.</title>
        <authorList>
            <person name="de Vries R.P."/>
            <person name="Riley R."/>
            <person name="Wiebenga A."/>
            <person name="Aguilar-Osorio G."/>
            <person name="Amillis S."/>
            <person name="Uchima C.A."/>
            <person name="Anderluh G."/>
            <person name="Asadollahi M."/>
            <person name="Askin M."/>
            <person name="Barry K."/>
            <person name="Battaglia E."/>
            <person name="Bayram O."/>
            <person name="Benocci T."/>
            <person name="Braus-Stromeyer S.A."/>
            <person name="Caldana C."/>
            <person name="Canovas D."/>
            <person name="Cerqueira G.C."/>
            <person name="Chen F."/>
            <person name="Chen W."/>
            <person name="Choi C."/>
            <person name="Clum A."/>
            <person name="Dos Santos R.A."/>
            <person name="Damasio A.R."/>
            <person name="Diallinas G."/>
            <person name="Emri T."/>
            <person name="Fekete E."/>
            <person name="Flipphi M."/>
            <person name="Freyberg S."/>
            <person name="Gallo A."/>
            <person name="Gournas C."/>
            <person name="Habgood R."/>
            <person name="Hainaut M."/>
            <person name="Harispe M.L."/>
            <person name="Henrissat B."/>
            <person name="Hilden K.S."/>
            <person name="Hope R."/>
            <person name="Hossain A."/>
            <person name="Karabika E."/>
            <person name="Karaffa L."/>
            <person name="Karanyi Z."/>
            <person name="Krasevec N."/>
            <person name="Kuo A."/>
            <person name="Kusch H."/>
            <person name="LaButti K."/>
            <person name="Lagendijk E.L."/>
            <person name="Lapidus A."/>
            <person name="Levasseur A."/>
            <person name="Lindquist E."/>
            <person name="Lipzen A."/>
            <person name="Logrieco A.F."/>
            <person name="MacCabe A."/>
            <person name="Maekelae M.R."/>
            <person name="Malavazi I."/>
            <person name="Melin P."/>
            <person name="Meyer V."/>
            <person name="Mielnichuk N."/>
            <person name="Miskei M."/>
            <person name="Molnar A.P."/>
            <person name="Mule G."/>
            <person name="Ngan C.Y."/>
            <person name="Orejas M."/>
            <person name="Orosz E."/>
            <person name="Ouedraogo J.P."/>
            <person name="Overkamp K.M."/>
            <person name="Park H.-S."/>
            <person name="Perrone G."/>
            <person name="Piumi F."/>
            <person name="Punt P.J."/>
            <person name="Ram A.F."/>
            <person name="Ramon A."/>
            <person name="Rauscher S."/>
            <person name="Record E."/>
            <person name="Riano-Pachon D.M."/>
            <person name="Robert V."/>
            <person name="Roehrig J."/>
            <person name="Ruller R."/>
            <person name="Salamov A."/>
            <person name="Salih N.S."/>
            <person name="Samson R.A."/>
            <person name="Sandor E."/>
            <person name="Sanguinetti M."/>
            <person name="Schuetze T."/>
            <person name="Sepcic K."/>
            <person name="Shelest E."/>
            <person name="Sherlock G."/>
            <person name="Sophianopoulou V."/>
            <person name="Squina F.M."/>
            <person name="Sun H."/>
            <person name="Susca A."/>
            <person name="Todd R.B."/>
            <person name="Tsang A."/>
            <person name="Unkles S.E."/>
            <person name="van de Wiele N."/>
            <person name="van Rossen-Uffink D."/>
            <person name="Oliveira J.V."/>
            <person name="Vesth T.C."/>
            <person name="Visser J."/>
            <person name="Yu J.-H."/>
            <person name="Zhou M."/>
            <person name="Andersen M.R."/>
            <person name="Archer D.B."/>
            <person name="Baker S.E."/>
            <person name="Benoit I."/>
            <person name="Brakhage A.A."/>
            <person name="Braus G.H."/>
            <person name="Fischer R."/>
            <person name="Frisvad J.C."/>
            <person name="Goldman G.H."/>
            <person name="Houbraken J."/>
            <person name="Oakley B."/>
            <person name="Pocsi I."/>
            <person name="Scazzocchio C."/>
            <person name="Seiboth B."/>
            <person name="vanKuyk P.A."/>
            <person name="Wortman J."/>
            <person name="Dyer P.S."/>
            <person name="Grigoriev I.V."/>
        </authorList>
    </citation>
    <scope>NUCLEOTIDE SEQUENCE [LARGE SCALE GENOMIC DNA]</scope>
    <source>
        <strain evidence="3">CBS 101740 / IMI 381727 / IBT 21946</strain>
    </source>
</reference>
<dbReference type="OMA" id="EPTTHFY"/>
<evidence type="ECO:0000313" key="2">
    <source>
        <dbReference type="EMBL" id="OJJ73893.1"/>
    </source>
</evidence>
<protein>
    <submittedName>
        <fullName evidence="2">Uncharacterized protein</fullName>
    </submittedName>
</protein>
<dbReference type="VEuPathDB" id="FungiDB:ASPBRDRAFT_41647"/>
<dbReference type="EMBL" id="KV878682">
    <property type="protein sequence ID" value="OJJ73893.1"/>
    <property type="molecule type" value="Genomic_DNA"/>
</dbReference>
<keyword evidence="3" id="KW-1185">Reference proteome</keyword>
<accession>A0A1L9UQ56</accession>
<dbReference type="Proteomes" id="UP000184499">
    <property type="component" value="Unassembled WGS sequence"/>
</dbReference>
<gene>
    <name evidence="2" type="ORF">ASPBRDRAFT_41647</name>
</gene>
<dbReference type="RefSeq" id="XP_067481141.1">
    <property type="nucleotide sequence ID" value="XM_067624617.1"/>
</dbReference>
<dbReference type="AlphaFoldDB" id="A0A1L9UQ56"/>
<proteinExistence type="predicted"/>
<sequence>MFTSPSPPQIRPEPTTHFYPSPSPSPSPPNLINHHHIAENHLDRCEKATTLSGTIHITIECPSSSSSSSSNEVKSAWSKYYFHNSDSVLLPP</sequence>